<comment type="caution">
    <text evidence="2">The sequence shown here is derived from an EMBL/GenBank/DDBJ whole genome shotgun (WGS) entry which is preliminary data.</text>
</comment>
<feature type="domain" description="Protein kinase" evidence="1">
    <location>
        <begin position="15"/>
        <end position="294"/>
    </location>
</feature>
<dbReference type="Pfam" id="PF00069">
    <property type="entry name" value="Pkinase"/>
    <property type="match status" value="1"/>
</dbReference>
<dbReference type="InterPro" id="IPR011009">
    <property type="entry name" value="Kinase-like_dom_sf"/>
</dbReference>
<evidence type="ECO:0000313" key="3">
    <source>
        <dbReference type="Proteomes" id="UP000076276"/>
    </source>
</evidence>
<evidence type="ECO:0000313" key="2">
    <source>
        <dbReference type="EMBL" id="KYQ71023.1"/>
    </source>
</evidence>
<sequence length="294" mass="33775">MTLQWNERALKTAKYTLISKTRSLSFGRYLYLLQIACAKEGEEPAQVWLKGQCKNTGGFAHAEQGFLQELSLYQQWSAHSPSFLLPYQIVSIDQMNLRPVNASRTQPDDVLQIEQLYPQFLLLPHGQSAFFENPNQLSCNDITSIILQAVNALEQLAALGYLHADVKAEHFLSYEGQVRLIDFEQSILINSEMIRPMNATPRYMAPELFHGQAKSVQSDIYALGIVLLEWLSGRRLSANSYEEWAYLHCQRLIIDLPEPFRRFLPLLQSMLMKQKMQRMRDFSQIKACLIAENA</sequence>
<reference evidence="2 3" key="1">
    <citation type="submission" date="2016-03" db="EMBL/GenBank/DDBJ databases">
        <title>Acinetobacter genomospecies 28 strain ANC 4149.</title>
        <authorList>
            <person name="Radolfova-Krizova L."/>
            <person name="Nemec A."/>
        </authorList>
    </citation>
    <scope>NUCLEOTIDE SEQUENCE [LARGE SCALE GENOMIC DNA]</scope>
    <source>
        <strain evidence="2 3">ANC 4149</strain>
    </source>
</reference>
<dbReference type="OrthoDB" id="9801841at2"/>
<dbReference type="InterPro" id="IPR000719">
    <property type="entry name" value="Prot_kinase_dom"/>
</dbReference>
<evidence type="ECO:0000259" key="1">
    <source>
        <dbReference type="PROSITE" id="PS50011"/>
    </source>
</evidence>
<dbReference type="AlphaFoldDB" id="A0A151XYW6"/>
<accession>A0A151XYW6</accession>
<dbReference type="EMBL" id="LUAW01000035">
    <property type="protein sequence ID" value="KYQ71023.1"/>
    <property type="molecule type" value="Genomic_DNA"/>
</dbReference>
<dbReference type="GO" id="GO:0005737">
    <property type="term" value="C:cytoplasm"/>
    <property type="evidence" value="ECO:0007669"/>
    <property type="project" value="TreeGrafter"/>
</dbReference>
<dbReference type="SMART" id="SM00220">
    <property type="entry name" value="S_TKc"/>
    <property type="match status" value="1"/>
</dbReference>
<gene>
    <name evidence="2" type="ORF">AZH43_16295</name>
</gene>
<name>A0A151XYW6_9GAMM</name>
<dbReference type="PROSITE" id="PS50011">
    <property type="entry name" value="PROTEIN_KINASE_DOM"/>
    <property type="match status" value="1"/>
</dbReference>
<dbReference type="GO" id="GO:0005524">
    <property type="term" value="F:ATP binding"/>
    <property type="evidence" value="ECO:0007669"/>
    <property type="project" value="InterPro"/>
</dbReference>
<dbReference type="InterPro" id="IPR053235">
    <property type="entry name" value="Ser_Thr_kinase"/>
</dbReference>
<dbReference type="PANTHER" id="PTHR24361">
    <property type="entry name" value="MITOGEN-ACTIVATED KINASE KINASE KINASE"/>
    <property type="match status" value="1"/>
</dbReference>
<organism evidence="2 3">
    <name type="scientific">Acinetobacter pragensis</name>
    <dbReference type="NCBI Taxonomy" id="1806892"/>
    <lineage>
        <taxon>Bacteria</taxon>
        <taxon>Pseudomonadati</taxon>
        <taxon>Pseudomonadota</taxon>
        <taxon>Gammaproteobacteria</taxon>
        <taxon>Moraxellales</taxon>
        <taxon>Moraxellaceae</taxon>
        <taxon>Acinetobacter</taxon>
    </lineage>
</organism>
<proteinExistence type="predicted"/>
<protein>
    <recommendedName>
        <fullName evidence="1">Protein kinase domain-containing protein</fullName>
    </recommendedName>
</protein>
<dbReference type="Proteomes" id="UP000076276">
    <property type="component" value="Unassembled WGS sequence"/>
</dbReference>
<dbReference type="SUPFAM" id="SSF56112">
    <property type="entry name" value="Protein kinase-like (PK-like)"/>
    <property type="match status" value="1"/>
</dbReference>
<dbReference type="STRING" id="1806892.AZH43_16295"/>
<dbReference type="RefSeq" id="WP_067670873.1">
    <property type="nucleotide sequence ID" value="NZ_CBCSIK010000007.1"/>
</dbReference>
<dbReference type="Gene3D" id="1.10.510.10">
    <property type="entry name" value="Transferase(Phosphotransferase) domain 1"/>
    <property type="match status" value="1"/>
</dbReference>
<dbReference type="PANTHER" id="PTHR24361:SF641">
    <property type="entry name" value="KINASE, PUTATIVE-RELATED"/>
    <property type="match status" value="1"/>
</dbReference>
<dbReference type="GO" id="GO:0004672">
    <property type="term" value="F:protein kinase activity"/>
    <property type="evidence" value="ECO:0007669"/>
    <property type="project" value="InterPro"/>
</dbReference>
<keyword evidence="3" id="KW-1185">Reference proteome</keyword>